<gene>
    <name evidence="2" type="ORF">JIN81_15650</name>
</gene>
<feature type="region of interest" description="Disordered" evidence="1">
    <location>
        <begin position="26"/>
        <end position="75"/>
    </location>
</feature>
<dbReference type="AlphaFoldDB" id="A0A934VGW9"/>
<name>A0A934VGW9_9BACT</name>
<dbReference type="Proteomes" id="UP000658278">
    <property type="component" value="Unassembled WGS sequence"/>
</dbReference>
<feature type="compositionally biased region" description="Basic and acidic residues" evidence="1">
    <location>
        <begin position="60"/>
        <end position="70"/>
    </location>
</feature>
<sequence length="416" mass="46003">MKLPSWALTAGGVSLALAAGIMIGRTTATSSDSESSKSARSEVPARDRPSSRLQRNEQATSRERSTDTSRPEGMNAIQELDDILASTSRLARTQRLLAYLDRLPTDQFAEAYLAIASSPQSQLRGSERSLVLQAWAERDPLGALGHLQENGAEDWERETAVSTWAATDPEGAFAWASSSEDAGSVNNWVIGALRGMAAVNPDLARDYLVQMEPGETRERGLRGMERYITQYGFEYASSWINGVSDDGLRSQASRRFADELVDLDPAQAGAWNASIADTRTRRDVSETVADRWARQDLDAARQWVDTLPSDTQSEAAEGIARHYARQNPVEAANWLAGLGNDPDYDGAKRVFISESFRKDPETSLNFVSNLADTKAREGYYNRYLNNWMKSDAEAARQWASNNVDVLPENLTKRILR</sequence>
<accession>A0A934VGW9</accession>
<evidence type="ECO:0000313" key="2">
    <source>
        <dbReference type="EMBL" id="MBK1828467.1"/>
    </source>
</evidence>
<reference evidence="2" key="1">
    <citation type="submission" date="2021-01" db="EMBL/GenBank/DDBJ databases">
        <title>Modified the classification status of verrucomicrobia.</title>
        <authorList>
            <person name="Feng X."/>
        </authorList>
    </citation>
    <scope>NUCLEOTIDE SEQUENCE</scope>
    <source>
        <strain evidence="2">KCTC 22201</strain>
    </source>
</reference>
<comment type="caution">
    <text evidence="2">The sequence shown here is derived from an EMBL/GenBank/DDBJ whole genome shotgun (WGS) entry which is preliminary data.</text>
</comment>
<evidence type="ECO:0000313" key="3">
    <source>
        <dbReference type="Proteomes" id="UP000658278"/>
    </source>
</evidence>
<evidence type="ECO:0000256" key="1">
    <source>
        <dbReference type="SAM" id="MobiDB-lite"/>
    </source>
</evidence>
<proteinExistence type="predicted"/>
<organism evidence="2 3">
    <name type="scientific">Haloferula rosea</name>
    <dbReference type="NCBI Taxonomy" id="490093"/>
    <lineage>
        <taxon>Bacteria</taxon>
        <taxon>Pseudomonadati</taxon>
        <taxon>Verrucomicrobiota</taxon>
        <taxon>Verrucomicrobiia</taxon>
        <taxon>Verrucomicrobiales</taxon>
        <taxon>Verrucomicrobiaceae</taxon>
        <taxon>Haloferula</taxon>
    </lineage>
</organism>
<dbReference type="EMBL" id="JAENII010000014">
    <property type="protein sequence ID" value="MBK1828467.1"/>
    <property type="molecule type" value="Genomic_DNA"/>
</dbReference>
<protein>
    <submittedName>
        <fullName evidence="2">Uncharacterized protein</fullName>
    </submittedName>
</protein>
<keyword evidence="3" id="KW-1185">Reference proteome</keyword>
<dbReference type="RefSeq" id="WP_200281962.1">
    <property type="nucleotide sequence ID" value="NZ_JAENII010000014.1"/>
</dbReference>
<feature type="compositionally biased region" description="Basic and acidic residues" evidence="1">
    <location>
        <begin position="34"/>
        <end position="50"/>
    </location>
</feature>